<protein>
    <submittedName>
        <fullName evidence="1">Uncharacterized protein</fullName>
    </submittedName>
</protein>
<name>A0ACC1MS62_9PEZI</name>
<accession>A0ACC1MS62</accession>
<evidence type="ECO:0000313" key="1">
    <source>
        <dbReference type="EMBL" id="KAJ2969862.1"/>
    </source>
</evidence>
<comment type="caution">
    <text evidence="1">The sequence shown here is derived from an EMBL/GenBank/DDBJ whole genome shotgun (WGS) entry which is preliminary data.</text>
</comment>
<keyword evidence="2" id="KW-1185">Reference proteome</keyword>
<sequence length="113" mass="12870">MQFYSELINSILFKDEMRVIGEIMGRRALGYHQTTPVRRDSTSSLASRTTGVADHYRDEFIRKRSARAERTRLIVDEGNLPHAFCIDHSEPVAEKVGVWITEMFAATSHPSDS</sequence>
<dbReference type="EMBL" id="JAPDGR010003874">
    <property type="protein sequence ID" value="KAJ2969862.1"/>
    <property type="molecule type" value="Genomic_DNA"/>
</dbReference>
<organism evidence="1 2">
    <name type="scientific">Xylaria curta</name>
    <dbReference type="NCBI Taxonomy" id="42375"/>
    <lineage>
        <taxon>Eukaryota</taxon>
        <taxon>Fungi</taxon>
        <taxon>Dikarya</taxon>
        <taxon>Ascomycota</taxon>
        <taxon>Pezizomycotina</taxon>
        <taxon>Sordariomycetes</taxon>
        <taxon>Xylariomycetidae</taxon>
        <taxon>Xylariales</taxon>
        <taxon>Xylariaceae</taxon>
        <taxon>Xylaria</taxon>
    </lineage>
</organism>
<proteinExistence type="predicted"/>
<dbReference type="Proteomes" id="UP001143856">
    <property type="component" value="Unassembled WGS sequence"/>
</dbReference>
<evidence type="ECO:0000313" key="2">
    <source>
        <dbReference type="Proteomes" id="UP001143856"/>
    </source>
</evidence>
<gene>
    <name evidence="1" type="ORF">NUW58_g9871</name>
</gene>
<reference evidence="1" key="1">
    <citation type="submission" date="2022-10" db="EMBL/GenBank/DDBJ databases">
        <title>Genome Sequence of Xylaria curta.</title>
        <authorList>
            <person name="Buettner E."/>
        </authorList>
    </citation>
    <scope>NUCLEOTIDE SEQUENCE</scope>
    <source>
        <strain evidence="1">Babe10</strain>
    </source>
</reference>